<dbReference type="Proteomes" id="UP000749311">
    <property type="component" value="Unassembled WGS sequence"/>
</dbReference>
<keyword evidence="1" id="KW-0418">Kinase</keyword>
<dbReference type="InterPro" id="IPR027417">
    <property type="entry name" value="P-loop_NTPase"/>
</dbReference>
<accession>A0ABX0SC48</accession>
<sequence length="171" mass="18719">MALIAMAGLPGVGKTTVALGLAERMPAAVVNVDRVESSLVKAEFERSFATGLASYLVAEQVARDNLALGHHVIVDAANYVTYARDMWTRLAREQSTPLLFVEVVCADLALHQARLEAREVVPGLPRLTFDDVVARYAETEPWAGEPHWLVDNARPLDHDRVFAEVMAVLGK</sequence>
<organism evidence="1 2">
    <name type="scientific">Brooklawnia cerclae</name>
    <dbReference type="NCBI Taxonomy" id="349934"/>
    <lineage>
        <taxon>Bacteria</taxon>
        <taxon>Bacillati</taxon>
        <taxon>Actinomycetota</taxon>
        <taxon>Actinomycetes</taxon>
        <taxon>Propionibacteriales</taxon>
        <taxon>Propionibacteriaceae</taxon>
        <taxon>Brooklawnia</taxon>
    </lineage>
</organism>
<proteinExistence type="predicted"/>
<dbReference type="PANTHER" id="PTHR37807:SF3">
    <property type="entry name" value="OS07G0160300 PROTEIN"/>
    <property type="match status" value="1"/>
</dbReference>
<reference evidence="1 2" key="1">
    <citation type="submission" date="2020-02" db="EMBL/GenBank/DDBJ databases">
        <title>Sequencing the genomes of 1000 actinobacteria strains.</title>
        <authorList>
            <person name="Klenk H.-P."/>
        </authorList>
    </citation>
    <scope>NUCLEOTIDE SEQUENCE [LARGE SCALE GENOMIC DNA]</scope>
    <source>
        <strain evidence="1 2">DSM 19609</strain>
    </source>
</reference>
<dbReference type="EMBL" id="JAAMOZ010000001">
    <property type="protein sequence ID" value="NIH55963.1"/>
    <property type="molecule type" value="Genomic_DNA"/>
</dbReference>
<protein>
    <submittedName>
        <fullName evidence="1">Kinase</fullName>
    </submittedName>
</protein>
<comment type="caution">
    <text evidence="1">The sequence shown here is derived from an EMBL/GenBank/DDBJ whole genome shotgun (WGS) entry which is preliminary data.</text>
</comment>
<gene>
    <name evidence="1" type="ORF">FB473_000608</name>
</gene>
<keyword evidence="2" id="KW-1185">Reference proteome</keyword>
<evidence type="ECO:0000313" key="1">
    <source>
        <dbReference type="EMBL" id="NIH55963.1"/>
    </source>
</evidence>
<dbReference type="Gene3D" id="3.40.50.300">
    <property type="entry name" value="P-loop containing nucleotide triphosphate hydrolases"/>
    <property type="match status" value="1"/>
</dbReference>
<evidence type="ECO:0000313" key="2">
    <source>
        <dbReference type="Proteomes" id="UP000749311"/>
    </source>
</evidence>
<dbReference type="GO" id="GO:0016301">
    <property type="term" value="F:kinase activity"/>
    <property type="evidence" value="ECO:0007669"/>
    <property type="project" value="UniProtKB-KW"/>
</dbReference>
<keyword evidence="1" id="KW-0808">Transferase</keyword>
<dbReference type="RefSeq" id="WP_167164720.1">
    <property type="nucleotide sequence ID" value="NZ_BAAAOO010000002.1"/>
</dbReference>
<dbReference type="SUPFAM" id="SSF52540">
    <property type="entry name" value="P-loop containing nucleoside triphosphate hydrolases"/>
    <property type="match status" value="1"/>
</dbReference>
<dbReference type="Pfam" id="PF13671">
    <property type="entry name" value="AAA_33"/>
    <property type="match status" value="1"/>
</dbReference>
<name>A0ABX0SC48_9ACTN</name>
<dbReference type="PANTHER" id="PTHR37807">
    <property type="entry name" value="OS07G0160300 PROTEIN"/>
    <property type="match status" value="1"/>
</dbReference>